<reference evidence="2 3" key="1">
    <citation type="submission" date="2019-08" db="EMBL/GenBank/DDBJ databases">
        <title>The genome sequence of a newly discovered highly antifungal drug resistant Aspergillus species, Aspergillus tanneri NIH 1004.</title>
        <authorList>
            <person name="Mounaud S."/>
            <person name="Singh I."/>
            <person name="Joardar V."/>
            <person name="Pakala S."/>
            <person name="Pakala S."/>
            <person name="Venepally P."/>
            <person name="Chung J.K."/>
            <person name="Losada L."/>
            <person name="Nierman W.C."/>
        </authorList>
    </citation>
    <scope>NUCLEOTIDE SEQUENCE [LARGE SCALE GENOMIC DNA]</scope>
    <source>
        <strain evidence="2 3">NIH1004</strain>
    </source>
</reference>
<evidence type="ECO:0000256" key="1">
    <source>
        <dbReference type="SAM" id="MobiDB-lite"/>
    </source>
</evidence>
<evidence type="ECO:0000313" key="2">
    <source>
        <dbReference type="EMBL" id="KAA8642630.1"/>
    </source>
</evidence>
<dbReference type="AlphaFoldDB" id="A0A5M9MB19"/>
<dbReference type="GeneID" id="54334276"/>
<accession>A0A5M9MB19</accession>
<protein>
    <submittedName>
        <fullName evidence="2">Uncharacterized protein</fullName>
    </submittedName>
</protein>
<evidence type="ECO:0000313" key="3">
    <source>
        <dbReference type="Proteomes" id="UP000324241"/>
    </source>
</evidence>
<dbReference type="Proteomes" id="UP000324241">
    <property type="component" value="Unassembled WGS sequence"/>
</dbReference>
<comment type="caution">
    <text evidence="2">The sequence shown here is derived from an EMBL/GenBank/DDBJ whole genome shotgun (WGS) entry which is preliminary data.</text>
</comment>
<sequence length="121" mass="13335">MPWFSTLLRCLGMRKEPGDLTSFSGEMPPFEAKKKPTTGVNYINGENALTENCVETKRIDDLGGCGSDQNTNDEAMPRPRAWPPTVNPTKVLSSKIPIQRTRTMSPPMGPIKALSPKEISM</sequence>
<organism evidence="2 3">
    <name type="scientific">Aspergillus tanneri</name>
    <dbReference type="NCBI Taxonomy" id="1220188"/>
    <lineage>
        <taxon>Eukaryota</taxon>
        <taxon>Fungi</taxon>
        <taxon>Dikarya</taxon>
        <taxon>Ascomycota</taxon>
        <taxon>Pezizomycotina</taxon>
        <taxon>Eurotiomycetes</taxon>
        <taxon>Eurotiomycetidae</taxon>
        <taxon>Eurotiales</taxon>
        <taxon>Aspergillaceae</taxon>
        <taxon>Aspergillus</taxon>
        <taxon>Aspergillus subgen. Circumdati</taxon>
    </lineage>
</organism>
<dbReference type="OrthoDB" id="4495508at2759"/>
<proteinExistence type="predicted"/>
<dbReference type="VEuPathDB" id="FungiDB:EYZ11_011471"/>
<name>A0A5M9MB19_9EURO</name>
<gene>
    <name evidence="2" type="ORF">ATNIH1004_011575</name>
</gene>
<dbReference type="RefSeq" id="XP_033421992.1">
    <property type="nucleotide sequence ID" value="XM_033576137.1"/>
</dbReference>
<dbReference type="EMBL" id="QUQM01000008">
    <property type="protein sequence ID" value="KAA8642630.1"/>
    <property type="molecule type" value="Genomic_DNA"/>
</dbReference>
<feature type="region of interest" description="Disordered" evidence="1">
    <location>
        <begin position="63"/>
        <end position="121"/>
    </location>
</feature>